<dbReference type="GO" id="GO:0003700">
    <property type="term" value="F:DNA-binding transcription factor activity"/>
    <property type="evidence" value="ECO:0007669"/>
    <property type="project" value="InterPro"/>
</dbReference>
<accession>A0A4Y8PWB1</accession>
<feature type="domain" description="HTH marR-type" evidence="4">
    <location>
        <begin position="3"/>
        <end position="141"/>
    </location>
</feature>
<dbReference type="RefSeq" id="WP_134755132.1">
    <property type="nucleotide sequence ID" value="NZ_MYFO02000010.1"/>
</dbReference>
<dbReference type="OrthoDB" id="3254893at2"/>
<dbReference type="PRINTS" id="PR00598">
    <property type="entry name" value="HTHMARR"/>
</dbReference>
<dbReference type="EMBL" id="MYFO01000026">
    <property type="protein sequence ID" value="TFE85362.1"/>
    <property type="molecule type" value="Genomic_DNA"/>
</dbReference>
<reference evidence="5 6" key="1">
    <citation type="submission" date="2017-03" db="EMBL/GenBank/DDBJ databases">
        <title>Isolation of Levoglucosan Utilizing Bacteria.</title>
        <authorList>
            <person name="Arya A.S."/>
        </authorList>
    </citation>
    <scope>NUCLEOTIDE SEQUENCE [LARGE SCALE GENOMIC DNA]</scope>
    <source>
        <strain evidence="5 6">MEC069</strain>
    </source>
</reference>
<evidence type="ECO:0000256" key="2">
    <source>
        <dbReference type="ARBA" id="ARBA00023125"/>
    </source>
</evidence>
<dbReference type="SMART" id="SM00347">
    <property type="entry name" value="HTH_MARR"/>
    <property type="match status" value="1"/>
</dbReference>
<evidence type="ECO:0000259" key="4">
    <source>
        <dbReference type="PROSITE" id="PS50995"/>
    </source>
</evidence>
<dbReference type="AlphaFoldDB" id="A0A4Y8PWB1"/>
<name>A0A4Y8PWB1_9BACL</name>
<gene>
    <name evidence="5" type="ORF">B5M42_17530</name>
</gene>
<dbReference type="PANTHER" id="PTHR42756">
    <property type="entry name" value="TRANSCRIPTIONAL REGULATOR, MARR"/>
    <property type="match status" value="1"/>
</dbReference>
<protein>
    <submittedName>
        <fullName evidence="5">MarR family transcriptional regulator</fullName>
    </submittedName>
</protein>
<dbReference type="Proteomes" id="UP000298246">
    <property type="component" value="Unassembled WGS sequence"/>
</dbReference>
<organism evidence="5 6">
    <name type="scientific">Paenibacillus athensensis</name>
    <dbReference type="NCBI Taxonomy" id="1967502"/>
    <lineage>
        <taxon>Bacteria</taxon>
        <taxon>Bacillati</taxon>
        <taxon>Bacillota</taxon>
        <taxon>Bacilli</taxon>
        <taxon>Bacillales</taxon>
        <taxon>Paenibacillaceae</taxon>
        <taxon>Paenibacillus</taxon>
    </lineage>
</organism>
<evidence type="ECO:0000256" key="1">
    <source>
        <dbReference type="ARBA" id="ARBA00023015"/>
    </source>
</evidence>
<keyword evidence="3" id="KW-0804">Transcription</keyword>
<dbReference type="GO" id="GO:0003677">
    <property type="term" value="F:DNA binding"/>
    <property type="evidence" value="ECO:0007669"/>
    <property type="project" value="UniProtKB-KW"/>
</dbReference>
<evidence type="ECO:0000313" key="5">
    <source>
        <dbReference type="EMBL" id="TFE85362.1"/>
    </source>
</evidence>
<evidence type="ECO:0000313" key="6">
    <source>
        <dbReference type="Proteomes" id="UP000298246"/>
    </source>
</evidence>
<proteinExistence type="predicted"/>
<keyword evidence="2" id="KW-0238">DNA-binding</keyword>
<dbReference type="InterPro" id="IPR036390">
    <property type="entry name" value="WH_DNA-bd_sf"/>
</dbReference>
<dbReference type="Gene3D" id="1.10.10.10">
    <property type="entry name" value="Winged helix-like DNA-binding domain superfamily/Winged helix DNA-binding domain"/>
    <property type="match status" value="1"/>
</dbReference>
<dbReference type="InterPro" id="IPR036388">
    <property type="entry name" value="WH-like_DNA-bd_sf"/>
</dbReference>
<comment type="caution">
    <text evidence="5">The sequence shown here is derived from an EMBL/GenBank/DDBJ whole genome shotgun (WGS) entry which is preliminary data.</text>
</comment>
<keyword evidence="1" id="KW-0805">Transcription regulation</keyword>
<dbReference type="InterPro" id="IPR000835">
    <property type="entry name" value="HTH_MarR-typ"/>
</dbReference>
<dbReference type="PROSITE" id="PS50995">
    <property type="entry name" value="HTH_MARR_2"/>
    <property type="match status" value="1"/>
</dbReference>
<dbReference type="Pfam" id="PF01047">
    <property type="entry name" value="MarR"/>
    <property type="match status" value="1"/>
</dbReference>
<keyword evidence="6" id="KW-1185">Reference proteome</keyword>
<sequence>MEHDFLKQLINRYEMAMFTVNRRANAMIRDMMPDNLTSDQLATLRYIRQRGKCTSTELADIFCVGKSSITAIITRLHDKELIVRQPDDRDRRVIYVMLTAEGERYADEMQTQIETLMSRYLHQFSEEEALRFMETFEKLAKLLVESEEEKGNVI</sequence>
<dbReference type="PANTHER" id="PTHR42756:SF1">
    <property type="entry name" value="TRANSCRIPTIONAL REPRESSOR OF EMRAB OPERON"/>
    <property type="match status" value="1"/>
</dbReference>
<evidence type="ECO:0000256" key="3">
    <source>
        <dbReference type="ARBA" id="ARBA00023163"/>
    </source>
</evidence>
<dbReference type="SUPFAM" id="SSF46785">
    <property type="entry name" value="Winged helix' DNA-binding domain"/>
    <property type="match status" value="1"/>
</dbReference>